<dbReference type="STRING" id="1036612.A0A1L9SZY9"/>
<dbReference type="PANTHER" id="PTHR23502">
    <property type="entry name" value="MAJOR FACILITATOR SUPERFAMILY"/>
    <property type="match status" value="1"/>
</dbReference>
<dbReference type="PANTHER" id="PTHR23502:SF7">
    <property type="entry name" value="DRUG_PROTON ANTIPORTER YHK8-RELATED"/>
    <property type="match status" value="1"/>
</dbReference>
<feature type="region of interest" description="Disordered" evidence="5">
    <location>
        <begin position="1"/>
        <end position="27"/>
    </location>
</feature>
<dbReference type="GeneID" id="63756250"/>
<dbReference type="Proteomes" id="UP000184356">
    <property type="component" value="Unassembled WGS sequence"/>
</dbReference>
<keyword evidence="4 6" id="KW-0472">Membrane</keyword>
<dbReference type="VEuPathDB" id="FungiDB:ASPSYDRAFT_1165937"/>
<comment type="subcellular location">
    <subcellularLocation>
        <location evidence="1">Membrane</location>
        <topology evidence="1">Multi-pass membrane protein</topology>
    </subcellularLocation>
</comment>
<evidence type="ECO:0000256" key="3">
    <source>
        <dbReference type="ARBA" id="ARBA00022989"/>
    </source>
</evidence>
<dbReference type="EMBL" id="KV878600">
    <property type="protein sequence ID" value="OJJ52725.1"/>
    <property type="molecule type" value="Genomic_DNA"/>
</dbReference>
<evidence type="ECO:0000256" key="6">
    <source>
        <dbReference type="SAM" id="Phobius"/>
    </source>
</evidence>
<dbReference type="GO" id="GO:0042908">
    <property type="term" value="P:xenobiotic transport"/>
    <property type="evidence" value="ECO:0007669"/>
    <property type="project" value="UniProtKB-ARBA"/>
</dbReference>
<evidence type="ECO:0000256" key="5">
    <source>
        <dbReference type="SAM" id="MobiDB-lite"/>
    </source>
</evidence>
<dbReference type="Pfam" id="PF07690">
    <property type="entry name" value="MFS_1"/>
    <property type="match status" value="1"/>
</dbReference>
<dbReference type="InterPro" id="IPR020846">
    <property type="entry name" value="MFS_dom"/>
</dbReference>
<dbReference type="AlphaFoldDB" id="A0A1L9SZY9"/>
<evidence type="ECO:0000313" key="9">
    <source>
        <dbReference type="Proteomes" id="UP000184356"/>
    </source>
</evidence>
<feature type="transmembrane region" description="Helical" evidence="6">
    <location>
        <begin position="403"/>
        <end position="421"/>
    </location>
</feature>
<evidence type="ECO:0000256" key="2">
    <source>
        <dbReference type="ARBA" id="ARBA00022692"/>
    </source>
</evidence>
<dbReference type="OrthoDB" id="3561359at2759"/>
<dbReference type="RefSeq" id="XP_040696531.1">
    <property type="nucleotide sequence ID" value="XM_040840177.1"/>
</dbReference>
<dbReference type="InterPro" id="IPR011701">
    <property type="entry name" value="MFS"/>
</dbReference>
<name>A0A1L9SZY9_9EURO</name>
<evidence type="ECO:0000256" key="1">
    <source>
        <dbReference type="ARBA" id="ARBA00004141"/>
    </source>
</evidence>
<feature type="transmembrane region" description="Helical" evidence="6">
    <location>
        <begin position="81"/>
        <end position="103"/>
    </location>
</feature>
<protein>
    <recommendedName>
        <fullName evidence="7">Major facilitator superfamily (MFS) profile domain-containing protein</fullName>
    </recommendedName>
</protein>
<evidence type="ECO:0000313" key="8">
    <source>
        <dbReference type="EMBL" id="OJJ52725.1"/>
    </source>
</evidence>
<gene>
    <name evidence="8" type="ORF">ASPSYDRAFT_1165937</name>
</gene>
<evidence type="ECO:0000259" key="7">
    <source>
        <dbReference type="PROSITE" id="PS50850"/>
    </source>
</evidence>
<feature type="compositionally biased region" description="Low complexity" evidence="5">
    <location>
        <begin position="8"/>
        <end position="25"/>
    </location>
</feature>
<reference evidence="9" key="1">
    <citation type="journal article" date="2017" name="Genome Biol.">
        <title>Comparative genomics reveals high biological diversity and specific adaptations in the industrially and medically important fungal genus Aspergillus.</title>
        <authorList>
            <person name="de Vries R.P."/>
            <person name="Riley R."/>
            <person name="Wiebenga A."/>
            <person name="Aguilar-Osorio G."/>
            <person name="Amillis S."/>
            <person name="Uchima C.A."/>
            <person name="Anderluh G."/>
            <person name="Asadollahi M."/>
            <person name="Askin M."/>
            <person name="Barry K."/>
            <person name="Battaglia E."/>
            <person name="Bayram O."/>
            <person name="Benocci T."/>
            <person name="Braus-Stromeyer S.A."/>
            <person name="Caldana C."/>
            <person name="Canovas D."/>
            <person name="Cerqueira G.C."/>
            <person name="Chen F."/>
            <person name="Chen W."/>
            <person name="Choi C."/>
            <person name="Clum A."/>
            <person name="Dos Santos R.A."/>
            <person name="Damasio A.R."/>
            <person name="Diallinas G."/>
            <person name="Emri T."/>
            <person name="Fekete E."/>
            <person name="Flipphi M."/>
            <person name="Freyberg S."/>
            <person name="Gallo A."/>
            <person name="Gournas C."/>
            <person name="Habgood R."/>
            <person name="Hainaut M."/>
            <person name="Harispe M.L."/>
            <person name="Henrissat B."/>
            <person name="Hilden K.S."/>
            <person name="Hope R."/>
            <person name="Hossain A."/>
            <person name="Karabika E."/>
            <person name="Karaffa L."/>
            <person name="Karanyi Z."/>
            <person name="Krasevec N."/>
            <person name="Kuo A."/>
            <person name="Kusch H."/>
            <person name="LaButti K."/>
            <person name="Lagendijk E.L."/>
            <person name="Lapidus A."/>
            <person name="Levasseur A."/>
            <person name="Lindquist E."/>
            <person name="Lipzen A."/>
            <person name="Logrieco A.F."/>
            <person name="MacCabe A."/>
            <person name="Maekelae M.R."/>
            <person name="Malavazi I."/>
            <person name="Melin P."/>
            <person name="Meyer V."/>
            <person name="Mielnichuk N."/>
            <person name="Miskei M."/>
            <person name="Molnar A.P."/>
            <person name="Mule G."/>
            <person name="Ngan C.Y."/>
            <person name="Orejas M."/>
            <person name="Orosz E."/>
            <person name="Ouedraogo J.P."/>
            <person name="Overkamp K.M."/>
            <person name="Park H.-S."/>
            <person name="Perrone G."/>
            <person name="Piumi F."/>
            <person name="Punt P.J."/>
            <person name="Ram A.F."/>
            <person name="Ramon A."/>
            <person name="Rauscher S."/>
            <person name="Record E."/>
            <person name="Riano-Pachon D.M."/>
            <person name="Robert V."/>
            <person name="Roehrig J."/>
            <person name="Ruller R."/>
            <person name="Salamov A."/>
            <person name="Salih N.S."/>
            <person name="Samson R.A."/>
            <person name="Sandor E."/>
            <person name="Sanguinetti M."/>
            <person name="Schuetze T."/>
            <person name="Sepcic K."/>
            <person name="Shelest E."/>
            <person name="Sherlock G."/>
            <person name="Sophianopoulou V."/>
            <person name="Squina F.M."/>
            <person name="Sun H."/>
            <person name="Susca A."/>
            <person name="Todd R.B."/>
            <person name="Tsang A."/>
            <person name="Unkles S.E."/>
            <person name="van de Wiele N."/>
            <person name="van Rossen-Uffink D."/>
            <person name="Oliveira J.V."/>
            <person name="Vesth T.C."/>
            <person name="Visser J."/>
            <person name="Yu J.-H."/>
            <person name="Zhou M."/>
            <person name="Andersen M.R."/>
            <person name="Archer D.B."/>
            <person name="Baker S.E."/>
            <person name="Benoit I."/>
            <person name="Brakhage A.A."/>
            <person name="Braus G.H."/>
            <person name="Fischer R."/>
            <person name="Frisvad J.C."/>
            <person name="Goldman G.H."/>
            <person name="Houbraken J."/>
            <person name="Oakley B."/>
            <person name="Pocsi I."/>
            <person name="Scazzocchio C."/>
            <person name="Seiboth B."/>
            <person name="vanKuyk P.A."/>
            <person name="Wortman J."/>
            <person name="Dyer P.S."/>
            <person name="Grigoriev I.V."/>
        </authorList>
    </citation>
    <scope>NUCLEOTIDE SEQUENCE [LARGE SCALE GENOMIC DNA]</scope>
    <source>
        <strain evidence="9">CBS 593.65</strain>
    </source>
</reference>
<feature type="transmembrane region" description="Helical" evidence="6">
    <location>
        <begin position="141"/>
        <end position="163"/>
    </location>
</feature>
<organism evidence="8 9">
    <name type="scientific">Aspergillus sydowii CBS 593.65</name>
    <dbReference type="NCBI Taxonomy" id="1036612"/>
    <lineage>
        <taxon>Eukaryota</taxon>
        <taxon>Fungi</taxon>
        <taxon>Dikarya</taxon>
        <taxon>Ascomycota</taxon>
        <taxon>Pezizomycotina</taxon>
        <taxon>Eurotiomycetes</taxon>
        <taxon>Eurotiomycetidae</taxon>
        <taxon>Eurotiales</taxon>
        <taxon>Aspergillaceae</taxon>
        <taxon>Aspergillus</taxon>
        <taxon>Aspergillus subgen. Nidulantes</taxon>
    </lineage>
</organism>
<dbReference type="GO" id="GO:0140115">
    <property type="term" value="P:export across plasma membrane"/>
    <property type="evidence" value="ECO:0007669"/>
    <property type="project" value="UniProtKB-ARBA"/>
</dbReference>
<feature type="transmembrane region" description="Helical" evidence="6">
    <location>
        <begin position="378"/>
        <end position="397"/>
    </location>
</feature>
<feature type="transmembrane region" description="Helical" evidence="6">
    <location>
        <begin position="115"/>
        <end position="135"/>
    </location>
</feature>
<feature type="transmembrane region" description="Helical" evidence="6">
    <location>
        <begin position="175"/>
        <end position="194"/>
    </location>
</feature>
<feature type="transmembrane region" description="Helical" evidence="6">
    <location>
        <begin position="318"/>
        <end position="342"/>
    </location>
</feature>
<dbReference type="GO" id="GO:0005886">
    <property type="term" value="C:plasma membrane"/>
    <property type="evidence" value="ECO:0007669"/>
    <property type="project" value="TreeGrafter"/>
</dbReference>
<dbReference type="GO" id="GO:0022857">
    <property type="term" value="F:transmembrane transporter activity"/>
    <property type="evidence" value="ECO:0007669"/>
    <property type="project" value="InterPro"/>
</dbReference>
<feature type="domain" description="Major facilitator superfamily (MFS) profile" evidence="7">
    <location>
        <begin position="50"/>
        <end position="455"/>
    </location>
</feature>
<dbReference type="Gene3D" id="1.20.1250.20">
    <property type="entry name" value="MFS general substrate transporter like domains"/>
    <property type="match status" value="1"/>
</dbReference>
<dbReference type="PROSITE" id="PS50850">
    <property type="entry name" value="MFS"/>
    <property type="match status" value="1"/>
</dbReference>
<dbReference type="InterPro" id="IPR036259">
    <property type="entry name" value="MFS_trans_sf"/>
</dbReference>
<keyword evidence="2 6" id="KW-0812">Transmembrane</keyword>
<proteinExistence type="predicted"/>
<dbReference type="SUPFAM" id="SSF103473">
    <property type="entry name" value="MFS general substrate transporter"/>
    <property type="match status" value="1"/>
</dbReference>
<dbReference type="InterPro" id="IPR005829">
    <property type="entry name" value="Sugar_transporter_CS"/>
</dbReference>
<evidence type="ECO:0000256" key="4">
    <source>
        <dbReference type="ARBA" id="ARBA00023136"/>
    </source>
</evidence>
<dbReference type="PROSITE" id="PS00216">
    <property type="entry name" value="SUGAR_TRANSPORT_1"/>
    <property type="match status" value="1"/>
</dbReference>
<sequence length="455" mass="50135">MTATPSPAVESSTSAQTTEAASEASRFTVTWEEPDPANPRNLGLARRWLIVILVSTGSLCVTCASSIYTTTYAQVTEEFRISQIVATLGLSFFIWGLGFGPLVLAPLSESYGRRLIYICSLLLFLIWLIPCAVAQNVQTLIIGRLFSGLAGSAFLSVAGGTVADLFARHELAAPMMVYTASPFIGPEIAVFQPLAYMSVSLTSSSWRWSFCLLMIWTGALLIAVIAFVPETYHPIILKRKAQKRRAETGDERWKSPMDQSNSSVAGSILRSMYRPILLLVLEPMCLNLCIFSAILLGILYLFFGAFQLVFGAVYGFLLWQRGCSFLGLLVGMICAICTDPLWRRNYERLERAGMSGDTKVEAAEHSSQVPEHHPEWRLPPAIAGAPLVTIGLFIFAWTIYPDVHWIGAIIGSAVFGAGYAYHITLPYPSLSYPPSYVEQNNPRLEAGHARKLWQL</sequence>
<feature type="transmembrane region" description="Helical" evidence="6">
    <location>
        <begin position="206"/>
        <end position="228"/>
    </location>
</feature>
<keyword evidence="3 6" id="KW-1133">Transmembrane helix</keyword>
<keyword evidence="9" id="KW-1185">Reference proteome</keyword>
<accession>A0A1L9SZY9</accession>
<feature type="transmembrane region" description="Helical" evidence="6">
    <location>
        <begin position="48"/>
        <end position="69"/>
    </location>
</feature>